<evidence type="ECO:0000259" key="1">
    <source>
        <dbReference type="Pfam" id="PF02931"/>
    </source>
</evidence>
<proteinExistence type="predicted"/>
<gene>
    <name evidence="2" type="ORF">CEXT_215521</name>
</gene>
<dbReference type="AlphaFoldDB" id="A0AAV4P4E3"/>
<sequence>MFIDERKNYLPPVNSGKNINVTYSMAVYEIDEINEASMDFRLHGYLRTDWIDERITVNSSLVNNRCIDYLWVPDVIFEHSKVTQTFGRVNSYFSIGTDKRLRSAERGSRIFQIEGSNELKEAGYSKLRDRSTIGLTKRHHLRDLRMN</sequence>
<keyword evidence="3" id="KW-1185">Reference proteome</keyword>
<dbReference type="EMBL" id="BPLR01004093">
    <property type="protein sequence ID" value="GIX92092.1"/>
    <property type="molecule type" value="Genomic_DNA"/>
</dbReference>
<dbReference type="InterPro" id="IPR006202">
    <property type="entry name" value="Neur_chan_lig-bd"/>
</dbReference>
<dbReference type="Gene3D" id="2.70.170.10">
    <property type="entry name" value="Neurotransmitter-gated ion-channel ligand-binding domain"/>
    <property type="match status" value="1"/>
</dbReference>
<comment type="caution">
    <text evidence="2">The sequence shown here is derived from an EMBL/GenBank/DDBJ whole genome shotgun (WGS) entry which is preliminary data.</text>
</comment>
<reference evidence="2 3" key="1">
    <citation type="submission" date="2021-06" db="EMBL/GenBank/DDBJ databases">
        <title>Caerostris extrusa draft genome.</title>
        <authorList>
            <person name="Kono N."/>
            <person name="Arakawa K."/>
        </authorList>
    </citation>
    <scope>NUCLEOTIDE SEQUENCE [LARGE SCALE GENOMIC DNA]</scope>
</reference>
<name>A0AAV4P4E3_CAEEX</name>
<dbReference type="Pfam" id="PF02931">
    <property type="entry name" value="Neur_chan_LBD"/>
    <property type="match status" value="1"/>
</dbReference>
<feature type="domain" description="Neurotransmitter-gated ion-channel ligand-binding" evidence="1">
    <location>
        <begin position="10"/>
        <end position="88"/>
    </location>
</feature>
<dbReference type="InterPro" id="IPR036734">
    <property type="entry name" value="Neur_chan_lig-bd_sf"/>
</dbReference>
<dbReference type="SUPFAM" id="SSF63712">
    <property type="entry name" value="Nicotinic receptor ligand binding domain-like"/>
    <property type="match status" value="1"/>
</dbReference>
<protein>
    <recommendedName>
        <fullName evidence="1">Neurotransmitter-gated ion-channel ligand-binding domain-containing protein</fullName>
    </recommendedName>
</protein>
<evidence type="ECO:0000313" key="2">
    <source>
        <dbReference type="EMBL" id="GIX92092.1"/>
    </source>
</evidence>
<accession>A0AAV4P4E3</accession>
<dbReference type="GO" id="GO:0005230">
    <property type="term" value="F:extracellular ligand-gated monoatomic ion channel activity"/>
    <property type="evidence" value="ECO:0007669"/>
    <property type="project" value="InterPro"/>
</dbReference>
<organism evidence="2 3">
    <name type="scientific">Caerostris extrusa</name>
    <name type="common">Bark spider</name>
    <name type="synonym">Caerostris bankana</name>
    <dbReference type="NCBI Taxonomy" id="172846"/>
    <lineage>
        <taxon>Eukaryota</taxon>
        <taxon>Metazoa</taxon>
        <taxon>Ecdysozoa</taxon>
        <taxon>Arthropoda</taxon>
        <taxon>Chelicerata</taxon>
        <taxon>Arachnida</taxon>
        <taxon>Araneae</taxon>
        <taxon>Araneomorphae</taxon>
        <taxon>Entelegynae</taxon>
        <taxon>Araneoidea</taxon>
        <taxon>Araneidae</taxon>
        <taxon>Caerostris</taxon>
    </lineage>
</organism>
<dbReference type="Proteomes" id="UP001054945">
    <property type="component" value="Unassembled WGS sequence"/>
</dbReference>
<evidence type="ECO:0000313" key="3">
    <source>
        <dbReference type="Proteomes" id="UP001054945"/>
    </source>
</evidence>
<dbReference type="GO" id="GO:0016020">
    <property type="term" value="C:membrane"/>
    <property type="evidence" value="ECO:0007669"/>
    <property type="project" value="InterPro"/>
</dbReference>